<feature type="compositionally biased region" description="Basic residues" evidence="7">
    <location>
        <begin position="65"/>
        <end position="74"/>
    </location>
</feature>
<dbReference type="PANTHER" id="PTHR40074:SF2">
    <property type="entry name" value="O-ACETYLTRANSFERASE WECH"/>
    <property type="match status" value="1"/>
</dbReference>
<protein>
    <submittedName>
        <fullName evidence="10">Acyltransferase family protein</fullName>
    </submittedName>
</protein>
<organism evidence="10 11">
    <name type="scientific">Candidatus Dojkabacteria bacterium</name>
    <dbReference type="NCBI Taxonomy" id="2099670"/>
    <lineage>
        <taxon>Bacteria</taxon>
        <taxon>Candidatus Dojkabacteria</taxon>
    </lineage>
</organism>
<sequence length="467" mass="53743">MSKTSEKNRKTTVSRKKGTNRKVVEKQSGKTTGTVNSKVGITSNVRTKRDQKINKKKIKPEGSKAKNRPVKQKNTKSVSTKDTRTRKRSTVKKIANTVKTPNPKKLTKRTHKPNSKEASVQKNTVGNSIKKERYPIIDLLKAFAALLVVLIHVTSRYKGNGALMAAFYDYIHFSVGLFVLASGFLAANSYRKISSKTEVWKYLVKKFKRIVIPYYEFAFLFVLVSVLFLDKDISKYLGFESIKDTLLLSGGVGNNWIPKLFFSFSIILLIDGFLAERVKMFRVLLVSIVFSGATYLMTRTLSIPYIHSNLFGWTLILYVGFFMYKYNSQKTLLSTIALSGSLWFLLRAIYGYMGLDSGIFTNKYPPDLYFVSYNVFASAIVWSVGMNLLPLLERSRYLVKLINYISAKSYEIFFYHLLIMEVWKWKVNWYVDWFLIVLMSLCLVWLLDHIKALVIKPFQKKEKPTRS</sequence>
<feature type="transmembrane region" description="Helical" evidence="8">
    <location>
        <begin position="304"/>
        <end position="324"/>
    </location>
</feature>
<dbReference type="AlphaFoldDB" id="A0A955I5N8"/>
<evidence type="ECO:0000259" key="9">
    <source>
        <dbReference type="Pfam" id="PF01757"/>
    </source>
</evidence>
<comment type="subcellular location">
    <subcellularLocation>
        <location evidence="1">Cell membrane</location>
        <topology evidence="1">Multi-pass membrane protein</topology>
    </subcellularLocation>
</comment>
<reference evidence="10" key="2">
    <citation type="journal article" date="2021" name="Microbiome">
        <title>Successional dynamics and alternative stable states in a saline activated sludge microbial community over 9 years.</title>
        <authorList>
            <person name="Wang Y."/>
            <person name="Ye J."/>
            <person name="Ju F."/>
            <person name="Liu L."/>
            <person name="Boyd J.A."/>
            <person name="Deng Y."/>
            <person name="Parks D.H."/>
            <person name="Jiang X."/>
            <person name="Yin X."/>
            <person name="Woodcroft B.J."/>
            <person name="Tyson G.W."/>
            <person name="Hugenholtz P."/>
            <person name="Polz M.F."/>
            <person name="Zhang T."/>
        </authorList>
    </citation>
    <scope>NUCLEOTIDE SEQUENCE</scope>
    <source>
        <strain evidence="10">HKST-UBA17</strain>
    </source>
</reference>
<feature type="transmembrane region" description="Helical" evidence="8">
    <location>
        <begin position="139"/>
        <end position="158"/>
    </location>
</feature>
<feature type="transmembrane region" description="Helical" evidence="8">
    <location>
        <begin position="256"/>
        <end position="274"/>
    </location>
</feature>
<keyword evidence="5 8" id="KW-1133">Transmembrane helix</keyword>
<keyword evidence="3" id="KW-1003">Cell membrane</keyword>
<feature type="compositionally biased region" description="Polar residues" evidence="7">
    <location>
        <begin position="29"/>
        <end position="45"/>
    </location>
</feature>
<name>A0A955I5N8_9BACT</name>
<keyword evidence="6 8" id="KW-0472">Membrane</keyword>
<evidence type="ECO:0000313" key="11">
    <source>
        <dbReference type="Proteomes" id="UP000741282"/>
    </source>
</evidence>
<feature type="transmembrane region" description="Helical" evidence="8">
    <location>
        <begin position="370"/>
        <end position="389"/>
    </location>
</feature>
<evidence type="ECO:0000256" key="2">
    <source>
        <dbReference type="ARBA" id="ARBA00007400"/>
    </source>
</evidence>
<feature type="transmembrane region" description="Helical" evidence="8">
    <location>
        <begin position="170"/>
        <end position="190"/>
    </location>
</feature>
<feature type="transmembrane region" description="Helical" evidence="8">
    <location>
        <begin position="401"/>
        <end position="423"/>
    </location>
</feature>
<dbReference type="GO" id="GO:0009246">
    <property type="term" value="P:enterobacterial common antigen biosynthetic process"/>
    <property type="evidence" value="ECO:0007669"/>
    <property type="project" value="TreeGrafter"/>
</dbReference>
<feature type="compositionally biased region" description="Basic residues" evidence="7">
    <location>
        <begin position="10"/>
        <end position="20"/>
    </location>
</feature>
<feature type="compositionally biased region" description="Basic and acidic residues" evidence="7">
    <location>
        <begin position="47"/>
        <end position="64"/>
    </location>
</feature>
<evidence type="ECO:0000256" key="7">
    <source>
        <dbReference type="SAM" id="MobiDB-lite"/>
    </source>
</evidence>
<evidence type="ECO:0000256" key="5">
    <source>
        <dbReference type="ARBA" id="ARBA00022989"/>
    </source>
</evidence>
<evidence type="ECO:0000256" key="1">
    <source>
        <dbReference type="ARBA" id="ARBA00004651"/>
    </source>
</evidence>
<keyword evidence="4 8" id="KW-0812">Transmembrane</keyword>
<evidence type="ECO:0000256" key="8">
    <source>
        <dbReference type="SAM" id="Phobius"/>
    </source>
</evidence>
<accession>A0A955I5N8</accession>
<feature type="region of interest" description="Disordered" evidence="7">
    <location>
        <begin position="1"/>
        <end position="123"/>
    </location>
</feature>
<dbReference type="PANTHER" id="PTHR40074">
    <property type="entry name" value="O-ACETYLTRANSFERASE WECH"/>
    <property type="match status" value="1"/>
</dbReference>
<evidence type="ECO:0000256" key="4">
    <source>
        <dbReference type="ARBA" id="ARBA00022692"/>
    </source>
</evidence>
<comment type="similarity">
    <text evidence="2">Belongs to the acyltransferase 3 family.</text>
</comment>
<feature type="transmembrane region" description="Helical" evidence="8">
    <location>
        <begin position="429"/>
        <end position="447"/>
    </location>
</feature>
<dbReference type="GO" id="GO:0016413">
    <property type="term" value="F:O-acetyltransferase activity"/>
    <property type="evidence" value="ECO:0007669"/>
    <property type="project" value="TreeGrafter"/>
</dbReference>
<feature type="transmembrane region" description="Helical" evidence="8">
    <location>
        <begin position="331"/>
        <end position="350"/>
    </location>
</feature>
<comment type="caution">
    <text evidence="10">The sequence shown here is derived from an EMBL/GenBank/DDBJ whole genome shotgun (WGS) entry which is preliminary data.</text>
</comment>
<evidence type="ECO:0000256" key="6">
    <source>
        <dbReference type="ARBA" id="ARBA00023136"/>
    </source>
</evidence>
<dbReference type="GO" id="GO:0005886">
    <property type="term" value="C:plasma membrane"/>
    <property type="evidence" value="ECO:0007669"/>
    <property type="project" value="UniProtKB-SubCell"/>
</dbReference>
<feature type="transmembrane region" description="Helical" evidence="8">
    <location>
        <begin position="211"/>
        <end position="229"/>
    </location>
</feature>
<feature type="domain" description="Acyltransferase 3" evidence="9">
    <location>
        <begin position="136"/>
        <end position="447"/>
    </location>
</feature>
<keyword evidence="10" id="KW-0012">Acyltransferase</keyword>
<feature type="transmembrane region" description="Helical" evidence="8">
    <location>
        <begin position="281"/>
        <end position="298"/>
    </location>
</feature>
<dbReference type="InterPro" id="IPR002656">
    <property type="entry name" value="Acyl_transf_3_dom"/>
</dbReference>
<evidence type="ECO:0000256" key="3">
    <source>
        <dbReference type="ARBA" id="ARBA00022475"/>
    </source>
</evidence>
<dbReference type="EMBL" id="JAGQLN010000021">
    <property type="protein sequence ID" value="MCA9377168.1"/>
    <property type="molecule type" value="Genomic_DNA"/>
</dbReference>
<keyword evidence="10" id="KW-0808">Transferase</keyword>
<reference evidence="10" key="1">
    <citation type="submission" date="2020-04" db="EMBL/GenBank/DDBJ databases">
        <authorList>
            <person name="Zhang T."/>
        </authorList>
    </citation>
    <scope>NUCLEOTIDE SEQUENCE</scope>
    <source>
        <strain evidence="10">HKST-UBA17</strain>
    </source>
</reference>
<proteinExistence type="inferred from homology"/>
<dbReference type="Pfam" id="PF01757">
    <property type="entry name" value="Acyl_transf_3"/>
    <property type="match status" value="1"/>
</dbReference>
<evidence type="ECO:0000313" key="10">
    <source>
        <dbReference type="EMBL" id="MCA9377168.1"/>
    </source>
</evidence>
<gene>
    <name evidence="10" type="ORF">KC685_04575</name>
</gene>
<dbReference type="Proteomes" id="UP000741282">
    <property type="component" value="Unassembled WGS sequence"/>
</dbReference>